<proteinExistence type="predicted"/>
<accession>A0AAV4DES6</accession>
<organism evidence="1 2">
    <name type="scientific">Plakobranchus ocellatus</name>
    <dbReference type="NCBI Taxonomy" id="259542"/>
    <lineage>
        <taxon>Eukaryota</taxon>
        <taxon>Metazoa</taxon>
        <taxon>Spiralia</taxon>
        <taxon>Lophotrochozoa</taxon>
        <taxon>Mollusca</taxon>
        <taxon>Gastropoda</taxon>
        <taxon>Heterobranchia</taxon>
        <taxon>Euthyneura</taxon>
        <taxon>Panpulmonata</taxon>
        <taxon>Sacoglossa</taxon>
        <taxon>Placobranchoidea</taxon>
        <taxon>Plakobranchidae</taxon>
        <taxon>Plakobranchus</taxon>
    </lineage>
</organism>
<dbReference type="AlphaFoldDB" id="A0AAV4DES6"/>
<dbReference type="Proteomes" id="UP000735302">
    <property type="component" value="Unassembled WGS sequence"/>
</dbReference>
<evidence type="ECO:0008006" key="3">
    <source>
        <dbReference type="Google" id="ProtNLM"/>
    </source>
</evidence>
<protein>
    <recommendedName>
        <fullName evidence="3">C-type lectin domain-containing protein</fullName>
    </recommendedName>
</protein>
<name>A0AAV4DES6_9GAST</name>
<evidence type="ECO:0000313" key="1">
    <source>
        <dbReference type="EMBL" id="GFO42783.1"/>
    </source>
</evidence>
<reference evidence="1 2" key="1">
    <citation type="journal article" date="2021" name="Elife">
        <title>Chloroplast acquisition without the gene transfer in kleptoplastic sea slugs, Plakobranchus ocellatus.</title>
        <authorList>
            <person name="Maeda T."/>
            <person name="Takahashi S."/>
            <person name="Yoshida T."/>
            <person name="Shimamura S."/>
            <person name="Takaki Y."/>
            <person name="Nagai Y."/>
            <person name="Toyoda A."/>
            <person name="Suzuki Y."/>
            <person name="Arimoto A."/>
            <person name="Ishii H."/>
            <person name="Satoh N."/>
            <person name="Nishiyama T."/>
            <person name="Hasebe M."/>
            <person name="Maruyama T."/>
            <person name="Minagawa J."/>
            <person name="Obokata J."/>
            <person name="Shigenobu S."/>
        </authorList>
    </citation>
    <scope>NUCLEOTIDE SEQUENCE [LARGE SCALE GENOMIC DNA]</scope>
</reference>
<dbReference type="EMBL" id="BLXT01007821">
    <property type="protein sequence ID" value="GFO42783.1"/>
    <property type="molecule type" value="Genomic_DNA"/>
</dbReference>
<evidence type="ECO:0000313" key="2">
    <source>
        <dbReference type="Proteomes" id="UP000735302"/>
    </source>
</evidence>
<dbReference type="InterPro" id="IPR016186">
    <property type="entry name" value="C-type_lectin-like/link_sf"/>
</dbReference>
<sequence length="225" mass="25071">MKPDSKTLAQHNIFWLTPDNASNIGFGLSTSAWCGVASPLTCAFRIVTSCSNPKGFRLEHVSGYCSPVMWMHQGSKGLTEYNGAVAGQVGDIYYNDLINRSCPVGFEAGTFGSGDIPQIYNSEKRLRWLSRFHQNDGETVLVGAIANGANVWHGMDGIDEEGVFVWQEDGTQLSFAEFNSTFSQDDNNLNGIQHSIEYRWEFRGLNDWHCDSLHKALCELLYQLS</sequence>
<dbReference type="InterPro" id="IPR016187">
    <property type="entry name" value="CTDL_fold"/>
</dbReference>
<dbReference type="SUPFAM" id="SSF56436">
    <property type="entry name" value="C-type lectin-like"/>
    <property type="match status" value="1"/>
</dbReference>
<gene>
    <name evidence="1" type="ORF">PoB_006928800</name>
</gene>
<keyword evidence="2" id="KW-1185">Reference proteome</keyword>
<comment type="caution">
    <text evidence="1">The sequence shown here is derived from an EMBL/GenBank/DDBJ whole genome shotgun (WGS) entry which is preliminary data.</text>
</comment>
<dbReference type="Gene3D" id="3.10.100.10">
    <property type="entry name" value="Mannose-Binding Protein A, subunit A"/>
    <property type="match status" value="1"/>
</dbReference>